<dbReference type="PROSITE" id="PS50181">
    <property type="entry name" value="FBOX"/>
    <property type="match status" value="1"/>
</dbReference>
<dbReference type="Gene3D" id="1.25.40.20">
    <property type="entry name" value="Ankyrin repeat-containing domain"/>
    <property type="match status" value="1"/>
</dbReference>
<dbReference type="KEGG" id="vg:16607203"/>
<dbReference type="InterPro" id="IPR036770">
    <property type="entry name" value="Ankyrin_rpt-contain_sf"/>
</dbReference>
<feature type="domain" description="F-box" evidence="1">
    <location>
        <begin position="21"/>
        <end position="81"/>
    </location>
</feature>
<dbReference type="CDD" id="cd22159">
    <property type="entry name" value="F-box_AtTIR1-like"/>
    <property type="match status" value="1"/>
</dbReference>
<dbReference type="InterPro" id="IPR036047">
    <property type="entry name" value="F-box-like_dom_sf"/>
</dbReference>
<evidence type="ECO:0000313" key="2">
    <source>
        <dbReference type="EMBL" id="AGO85416.1"/>
    </source>
</evidence>
<dbReference type="InterPro" id="IPR052050">
    <property type="entry name" value="SecEffector_AnkRepeat"/>
</dbReference>
<dbReference type="PANTHER" id="PTHR46586">
    <property type="entry name" value="ANKYRIN REPEAT-CONTAINING PROTEIN"/>
    <property type="match status" value="1"/>
</dbReference>
<dbReference type="SUPFAM" id="SSF48403">
    <property type="entry name" value="Ankyrin repeat"/>
    <property type="match status" value="1"/>
</dbReference>
<organism evidence="2 3">
    <name type="scientific">Pandoravirus salinus</name>
    <dbReference type="NCBI Taxonomy" id="1349410"/>
    <lineage>
        <taxon>Viruses</taxon>
        <taxon>Pandoravirus</taxon>
    </lineage>
</organism>
<reference evidence="2 3" key="1">
    <citation type="journal article" date="2013" name="Science">
        <title>Pandoraviruses: amoeba viruses with genomes up to 2.5 Mb reaching that of parasitic eukaryotes.</title>
        <authorList>
            <person name="Philippe N."/>
            <person name="Legendre M."/>
            <person name="Doutre G."/>
            <person name="Coute Y."/>
            <person name="Poirot O."/>
            <person name="Lescot M."/>
            <person name="Arslan D."/>
            <person name="Seltzer V."/>
            <person name="Bertaux L."/>
            <person name="Bruley C."/>
            <person name="Garin J."/>
            <person name="Claverie J.M."/>
            <person name="Abergel C."/>
        </authorList>
    </citation>
    <scope>NUCLEOTIDE SEQUENCE [LARGE SCALE GENOMIC DNA]</scope>
</reference>
<dbReference type="EMBL" id="KC977571">
    <property type="protein sequence ID" value="AGO85416.1"/>
    <property type="molecule type" value="Genomic_DNA"/>
</dbReference>
<dbReference type="PANTHER" id="PTHR46586:SF3">
    <property type="entry name" value="ANKYRIN REPEAT-CONTAINING PROTEIN"/>
    <property type="match status" value="1"/>
</dbReference>
<dbReference type="InterPro" id="IPR001810">
    <property type="entry name" value="F-box_dom"/>
</dbReference>
<keyword evidence="3" id="KW-1185">Reference proteome</keyword>
<dbReference type="Gene3D" id="1.20.1280.50">
    <property type="match status" value="1"/>
</dbReference>
<evidence type="ECO:0000313" key="3">
    <source>
        <dbReference type="Proteomes" id="UP000204584"/>
    </source>
</evidence>
<dbReference type="Pfam" id="PF12937">
    <property type="entry name" value="F-box-like"/>
    <property type="match status" value="1"/>
</dbReference>
<proteinExistence type="predicted"/>
<evidence type="ECO:0000259" key="1">
    <source>
        <dbReference type="PROSITE" id="PS50181"/>
    </source>
</evidence>
<protein>
    <submittedName>
        <fullName evidence="2">Ankyrin repeat domain containing protein</fullName>
    </submittedName>
</protein>
<dbReference type="SUPFAM" id="SSF81383">
    <property type="entry name" value="F-box domain"/>
    <property type="match status" value="1"/>
</dbReference>
<gene>
    <name evidence="2" type="ORF">psal_cds_1153</name>
</gene>
<name>S4W0U2_9VIRU</name>
<sequence>MGEATADDARAPDGRARTYAACAINSLPDELMVDIFGRVDCVWLRDSVALVCRWWRRVVSAYMPRDCRGHALTMTKAWATLKAAHRGHVDCLDDLERRGLLCWSESVVHLAAANGRVAVLERAHAAHYPWDATACQGAARHGHLSVLLWLRHRGCPWDERTTYAAALGGHTDCLRWALKHGCPLTARAVEGAAATGHLAILTWLGEQWHSVCPTIPEASSHHPVGTFWTACATAAAARGGHLACLAYLHQSGCLWDARTTTAAATWGHLDCLVYAHEHECPWSVQATENAFDMGHHDCLVYAVECGCPVSARLASVITRLGAVEPPSEPLPLPAAP</sequence>
<dbReference type="GeneID" id="16607203"/>
<dbReference type="RefSeq" id="YP_008438493.1">
    <property type="nucleotide sequence ID" value="NC_022098.1"/>
</dbReference>
<dbReference type="Proteomes" id="UP000204584">
    <property type="component" value="Segment"/>
</dbReference>
<accession>S4W0U2</accession>